<keyword evidence="2" id="KW-1185">Reference proteome</keyword>
<reference evidence="2" key="1">
    <citation type="journal article" date="2019" name="Int. J. Syst. Evol. Microbiol.">
        <title>The Global Catalogue of Microorganisms (GCM) 10K type strain sequencing project: providing services to taxonomists for standard genome sequencing and annotation.</title>
        <authorList>
            <consortium name="The Broad Institute Genomics Platform"/>
            <consortium name="The Broad Institute Genome Sequencing Center for Infectious Disease"/>
            <person name="Wu L."/>
            <person name="Ma J."/>
        </authorList>
    </citation>
    <scope>NUCLEOTIDE SEQUENCE [LARGE SCALE GENOMIC DNA]</scope>
    <source>
        <strain evidence="2">CGMCC 1.16033</strain>
    </source>
</reference>
<name>A0ABQ1T3Y2_9GAMM</name>
<dbReference type="EMBL" id="BMKO01000003">
    <property type="protein sequence ID" value="GGE74307.1"/>
    <property type="molecule type" value="Genomic_DNA"/>
</dbReference>
<proteinExistence type="predicted"/>
<evidence type="ECO:0000313" key="2">
    <source>
        <dbReference type="Proteomes" id="UP000606498"/>
    </source>
</evidence>
<dbReference type="RefSeq" id="WP_100142091.1">
    <property type="nucleotide sequence ID" value="NZ_BMKO01000003.1"/>
</dbReference>
<accession>A0ABQ1T3Y2</accession>
<organism evidence="1 2">
    <name type="scientific">Shewanella carassii</name>
    <dbReference type="NCBI Taxonomy" id="1987584"/>
    <lineage>
        <taxon>Bacteria</taxon>
        <taxon>Pseudomonadati</taxon>
        <taxon>Pseudomonadota</taxon>
        <taxon>Gammaproteobacteria</taxon>
        <taxon>Alteromonadales</taxon>
        <taxon>Shewanellaceae</taxon>
        <taxon>Shewanella</taxon>
    </lineage>
</organism>
<protein>
    <submittedName>
        <fullName evidence="1">Uncharacterized protein</fullName>
    </submittedName>
</protein>
<evidence type="ECO:0000313" key="1">
    <source>
        <dbReference type="EMBL" id="GGE74307.1"/>
    </source>
</evidence>
<sequence>MIWNKIKHIYRNNKATVVTCAANVTGIVTFGKDSLELVTYLNSFNPYSEENSSLPIEIGMKISDAELTLGEPQERTFIGNSYFSHGIELNPDYEFQDEVGGVTAKRLPSGIAYKGKIDGIRLGSSIEDINEEKGNPTYWGVDSEQSSVAIWNDT</sequence>
<dbReference type="Proteomes" id="UP000606498">
    <property type="component" value="Unassembled WGS sequence"/>
</dbReference>
<gene>
    <name evidence="1" type="ORF">GCM10011520_13570</name>
</gene>
<comment type="caution">
    <text evidence="1">The sequence shown here is derived from an EMBL/GenBank/DDBJ whole genome shotgun (WGS) entry which is preliminary data.</text>
</comment>